<evidence type="ECO:0000256" key="1">
    <source>
        <dbReference type="ARBA" id="ARBA00023002"/>
    </source>
</evidence>
<dbReference type="GO" id="GO:0070967">
    <property type="term" value="F:coenzyme F420 binding"/>
    <property type="evidence" value="ECO:0007669"/>
    <property type="project" value="TreeGrafter"/>
</dbReference>
<dbReference type="RefSeq" id="WP_109334718.1">
    <property type="nucleotide sequence ID" value="NZ_CP021354.1"/>
</dbReference>
<keyword evidence="1" id="KW-0560">Oxidoreductase</keyword>
<feature type="domain" description="Pyridoxamine 5'-phosphate oxidase N-terminal" evidence="2">
    <location>
        <begin position="7"/>
        <end position="122"/>
    </location>
</feature>
<reference evidence="3 4" key="1">
    <citation type="submission" date="2017-05" db="EMBL/GenBank/DDBJ databases">
        <title>Isolation of Rhodococcus sp. S2-17 biodegrading of BP-3.</title>
        <authorList>
            <person name="Lee Y."/>
            <person name="Kim K.H."/>
            <person name="Chun B.H."/>
            <person name="Jung H.S."/>
            <person name="Jeon C.O."/>
        </authorList>
    </citation>
    <scope>NUCLEOTIDE SEQUENCE [LARGE SCALE GENOMIC DNA]</scope>
    <source>
        <strain evidence="3 4">S2-17</strain>
    </source>
</reference>
<dbReference type="Proteomes" id="UP000245711">
    <property type="component" value="Chromosome"/>
</dbReference>
<evidence type="ECO:0000313" key="4">
    <source>
        <dbReference type="Proteomes" id="UP000245711"/>
    </source>
</evidence>
<dbReference type="SUPFAM" id="SSF50475">
    <property type="entry name" value="FMN-binding split barrel"/>
    <property type="match status" value="1"/>
</dbReference>
<dbReference type="InterPro" id="IPR052019">
    <property type="entry name" value="F420H2_bilvrd_red/Heme_oxyg"/>
</dbReference>
<dbReference type="NCBIfam" id="TIGR03668">
    <property type="entry name" value="Rv0121_F420"/>
    <property type="match status" value="1"/>
</dbReference>
<dbReference type="GO" id="GO:0016627">
    <property type="term" value="F:oxidoreductase activity, acting on the CH-CH group of donors"/>
    <property type="evidence" value="ECO:0007669"/>
    <property type="project" value="TreeGrafter"/>
</dbReference>
<name>A0A2S2C338_9NOCA</name>
<dbReference type="Pfam" id="PF01243">
    <property type="entry name" value="PNPOx_N"/>
    <property type="match status" value="1"/>
</dbReference>
<dbReference type="InterPro" id="IPR012349">
    <property type="entry name" value="Split_barrel_FMN-bd"/>
</dbReference>
<proteinExistence type="predicted"/>
<gene>
    <name evidence="3" type="ORF">CBI38_30280</name>
</gene>
<dbReference type="GO" id="GO:0005829">
    <property type="term" value="C:cytosol"/>
    <property type="evidence" value="ECO:0007669"/>
    <property type="project" value="TreeGrafter"/>
</dbReference>
<dbReference type="PANTHER" id="PTHR35176:SF2">
    <property type="entry name" value="F420H(2)-DEPENDENT REDUCTASE RV1155"/>
    <property type="match status" value="1"/>
</dbReference>
<protein>
    <submittedName>
        <fullName evidence="3">PPOX class F420-dependent oxidoreductase</fullName>
    </submittedName>
</protein>
<dbReference type="KEGG" id="roz:CBI38_30280"/>
<evidence type="ECO:0000313" key="3">
    <source>
        <dbReference type="EMBL" id="AWK75204.1"/>
    </source>
</evidence>
<keyword evidence="4" id="KW-1185">Reference proteome</keyword>
<dbReference type="InterPro" id="IPR011576">
    <property type="entry name" value="Pyridox_Oxase_N"/>
</dbReference>
<organism evidence="3 4">
    <name type="scientific">Rhodococcus oxybenzonivorans</name>
    <dbReference type="NCBI Taxonomy" id="1990687"/>
    <lineage>
        <taxon>Bacteria</taxon>
        <taxon>Bacillati</taxon>
        <taxon>Actinomycetota</taxon>
        <taxon>Actinomycetes</taxon>
        <taxon>Mycobacteriales</taxon>
        <taxon>Nocardiaceae</taxon>
        <taxon>Rhodococcus</taxon>
    </lineage>
</organism>
<accession>A0A2S2C338</accession>
<dbReference type="AlphaFoldDB" id="A0A2S2C338"/>
<dbReference type="EMBL" id="CP021354">
    <property type="protein sequence ID" value="AWK75204.1"/>
    <property type="molecule type" value="Genomic_DNA"/>
</dbReference>
<evidence type="ECO:0000259" key="2">
    <source>
        <dbReference type="Pfam" id="PF01243"/>
    </source>
</evidence>
<dbReference type="OrthoDB" id="9812086at2"/>
<dbReference type="PANTHER" id="PTHR35176">
    <property type="entry name" value="HEME OXYGENASE HI_0854-RELATED"/>
    <property type="match status" value="1"/>
</dbReference>
<dbReference type="Gene3D" id="2.30.110.10">
    <property type="entry name" value="Electron Transport, Fmn-binding Protein, Chain A"/>
    <property type="match status" value="1"/>
</dbReference>
<sequence length="137" mass="15153">MEPVQRFSAARVARLATAGPDGAPHLVPLVFALAEDKIYSCVDFKPKRTTALRRLKNIAANPSVSMLVDHYDDDWDQLWWVRVDGVAEVLDATTAEGTAAIDALAAKYPQYAARRPQGPVITVRSLRWHHWSAVSTS</sequence>
<dbReference type="InterPro" id="IPR019967">
    <property type="entry name" value="F420-dep_enz_PPOX_Rv0121"/>
</dbReference>